<evidence type="ECO:0000313" key="1">
    <source>
        <dbReference type="EMBL" id="RXK81322.1"/>
    </source>
</evidence>
<organism evidence="1 2">
    <name type="scientific">Filimonas effusa</name>
    <dbReference type="NCBI Taxonomy" id="2508721"/>
    <lineage>
        <taxon>Bacteria</taxon>
        <taxon>Pseudomonadati</taxon>
        <taxon>Bacteroidota</taxon>
        <taxon>Chitinophagia</taxon>
        <taxon>Chitinophagales</taxon>
        <taxon>Chitinophagaceae</taxon>
        <taxon>Filimonas</taxon>
    </lineage>
</organism>
<sequence length="242" mass="28068">MRLYLFIICICSYLMCFSQYSDSIQYHIKYTTGGSLNRTKDGDAYLLNNGLGFNTRKKSVELNSTTSWIYGQQNKVATNNDVSSYLDFNLYKTFPHFYYWGLAGYENSLSLKINKRLQVGLGGAYSVLDKPNTQLNVSNGIIYETSDLYLEDTLRDVYQTMRNSFRLRYHFVIKDIITLDGTHFLQNSLSSGSDYIIKSVSTLGIRLKKWLSLTSSLNFNKLNRTKRETLFMNYGLTFEQYF</sequence>
<keyword evidence="2" id="KW-1185">Reference proteome</keyword>
<gene>
    <name evidence="1" type="ORF">ESB13_20515</name>
</gene>
<proteinExistence type="predicted"/>
<comment type="caution">
    <text evidence="1">The sequence shown here is derived from an EMBL/GenBank/DDBJ whole genome shotgun (WGS) entry which is preliminary data.</text>
</comment>
<protein>
    <submittedName>
        <fullName evidence="1">DUF481 domain-containing protein</fullName>
    </submittedName>
</protein>
<evidence type="ECO:0000313" key="2">
    <source>
        <dbReference type="Proteomes" id="UP000290545"/>
    </source>
</evidence>
<dbReference type="Proteomes" id="UP000290545">
    <property type="component" value="Unassembled WGS sequence"/>
</dbReference>
<reference evidence="1 2" key="1">
    <citation type="submission" date="2019-01" db="EMBL/GenBank/DDBJ databases">
        <title>Filimonas sp. strain TTM-71.</title>
        <authorList>
            <person name="Chen W.-M."/>
        </authorList>
    </citation>
    <scope>NUCLEOTIDE SEQUENCE [LARGE SCALE GENOMIC DNA]</scope>
    <source>
        <strain evidence="1 2">TTM-71</strain>
    </source>
</reference>
<dbReference type="EMBL" id="SDHZ01000004">
    <property type="protein sequence ID" value="RXK81322.1"/>
    <property type="molecule type" value="Genomic_DNA"/>
</dbReference>
<dbReference type="OrthoDB" id="789864at2"/>
<accession>A0A4Q1D0W1</accession>
<name>A0A4Q1D0W1_9BACT</name>
<dbReference type="InterPro" id="IPR007433">
    <property type="entry name" value="DUF481"/>
</dbReference>
<dbReference type="Pfam" id="PF04338">
    <property type="entry name" value="DUF481"/>
    <property type="match status" value="1"/>
</dbReference>
<dbReference type="AlphaFoldDB" id="A0A4Q1D0W1"/>